<accession>A0AAD5X690</accession>
<feature type="domain" description="Cas12f1-like TNB" evidence="3">
    <location>
        <begin position="184"/>
        <end position="226"/>
    </location>
</feature>
<feature type="region of interest" description="Disordered" evidence="2">
    <location>
        <begin position="53"/>
        <end position="88"/>
    </location>
</feature>
<proteinExistence type="predicted"/>
<dbReference type="Pfam" id="PF07282">
    <property type="entry name" value="Cas12f1-like_TNB"/>
    <property type="match status" value="1"/>
</dbReference>
<evidence type="ECO:0000259" key="3">
    <source>
        <dbReference type="Pfam" id="PF07282"/>
    </source>
</evidence>
<protein>
    <recommendedName>
        <fullName evidence="3">Cas12f1-like TNB domain-containing protein</fullName>
    </recommendedName>
</protein>
<sequence>MTSIDPGFRLPWTCYDAHRRLCYGVYPDLVGELSDIANNIALLHSRKDLAASRVGTGGSRCRPRYAKGRKKKKREAGKRRKKSRRRTKSITWQMQKLHDLQKAIIRQAHGAFANHLIRYYDVIVLPEFMTANMVRKRRKHLNLPPVLDVTQINATPKGASANPYEIKDVICTSEEYITEEYSTTEYTTKQCPFCDFVHHKIGSNKTFKCGECGFTGGRASVGSFNIGLRSLVKDEVRILS</sequence>
<organism evidence="4 5">
    <name type="scientific">Rhizophlyctis rosea</name>
    <dbReference type="NCBI Taxonomy" id="64517"/>
    <lineage>
        <taxon>Eukaryota</taxon>
        <taxon>Fungi</taxon>
        <taxon>Fungi incertae sedis</taxon>
        <taxon>Chytridiomycota</taxon>
        <taxon>Chytridiomycota incertae sedis</taxon>
        <taxon>Chytridiomycetes</taxon>
        <taxon>Rhizophlyctidales</taxon>
        <taxon>Rhizophlyctidaceae</taxon>
        <taxon>Rhizophlyctis</taxon>
    </lineage>
</organism>
<dbReference type="Proteomes" id="UP001212841">
    <property type="component" value="Unassembled WGS sequence"/>
</dbReference>
<gene>
    <name evidence="4" type="ORF">HK097_003394</name>
</gene>
<keyword evidence="1" id="KW-0238">DNA-binding</keyword>
<comment type="caution">
    <text evidence="4">The sequence shown here is derived from an EMBL/GenBank/DDBJ whole genome shotgun (WGS) entry which is preliminary data.</text>
</comment>
<evidence type="ECO:0000256" key="2">
    <source>
        <dbReference type="SAM" id="MobiDB-lite"/>
    </source>
</evidence>
<evidence type="ECO:0000313" key="5">
    <source>
        <dbReference type="Proteomes" id="UP001212841"/>
    </source>
</evidence>
<dbReference type="GO" id="GO:0003677">
    <property type="term" value="F:DNA binding"/>
    <property type="evidence" value="ECO:0007669"/>
    <property type="project" value="UniProtKB-KW"/>
</dbReference>
<reference evidence="4" key="1">
    <citation type="submission" date="2020-05" db="EMBL/GenBank/DDBJ databases">
        <title>Phylogenomic resolution of chytrid fungi.</title>
        <authorList>
            <person name="Stajich J.E."/>
            <person name="Amses K."/>
            <person name="Simmons R."/>
            <person name="Seto K."/>
            <person name="Myers J."/>
            <person name="Bonds A."/>
            <person name="Quandt C.A."/>
            <person name="Barry K."/>
            <person name="Liu P."/>
            <person name="Grigoriev I."/>
            <person name="Longcore J.E."/>
            <person name="James T.Y."/>
        </authorList>
    </citation>
    <scope>NUCLEOTIDE SEQUENCE</scope>
    <source>
        <strain evidence="4">JEL0318</strain>
    </source>
</reference>
<name>A0AAD5X690_9FUNG</name>
<evidence type="ECO:0000313" key="4">
    <source>
        <dbReference type="EMBL" id="KAJ3056858.1"/>
    </source>
</evidence>
<dbReference type="InterPro" id="IPR010095">
    <property type="entry name" value="Cas12f1-like_TNB"/>
</dbReference>
<evidence type="ECO:0000256" key="1">
    <source>
        <dbReference type="ARBA" id="ARBA00023125"/>
    </source>
</evidence>
<dbReference type="EMBL" id="JADGJD010000018">
    <property type="protein sequence ID" value="KAJ3056858.1"/>
    <property type="molecule type" value="Genomic_DNA"/>
</dbReference>
<keyword evidence="5" id="KW-1185">Reference proteome</keyword>
<dbReference type="AlphaFoldDB" id="A0AAD5X690"/>
<feature type="compositionally biased region" description="Basic residues" evidence="2">
    <location>
        <begin position="61"/>
        <end position="88"/>
    </location>
</feature>